<protein>
    <recommendedName>
        <fullName evidence="1">HTH marR-type domain-containing protein</fullName>
    </recommendedName>
</protein>
<dbReference type="InterPro" id="IPR036388">
    <property type="entry name" value="WH-like_DNA-bd_sf"/>
</dbReference>
<dbReference type="PANTHER" id="PTHR33164:SF89">
    <property type="entry name" value="MARR FAMILY REGULATORY PROTEIN"/>
    <property type="match status" value="1"/>
</dbReference>
<keyword evidence="3" id="KW-1185">Reference proteome</keyword>
<dbReference type="SMART" id="SM00347">
    <property type="entry name" value="HTH_MARR"/>
    <property type="match status" value="1"/>
</dbReference>
<name>A0A2S6N6L5_9HYPH</name>
<feature type="domain" description="HTH marR-type" evidence="1">
    <location>
        <begin position="46"/>
        <end position="178"/>
    </location>
</feature>
<evidence type="ECO:0000259" key="1">
    <source>
        <dbReference type="PROSITE" id="PS50995"/>
    </source>
</evidence>
<dbReference type="AlphaFoldDB" id="A0A2S6N6L5"/>
<sequence length="181" mass="19720">MERGALEAKVVERKQRARRVGATGPQGGARALAAEEADLFDLGGLETTTGYVMRRAQMAIFGDFLARFAELDLKPAQFATLQLIAANPGQNQSAIGAALGILRPNFVALLDELERRGLARREKSDADRRSHAVTLTDAGQSLLQRARAAQAAQEQRIREILGEEARESLIALSTRLWRGLS</sequence>
<dbReference type="Proteomes" id="UP000239089">
    <property type="component" value="Unassembled WGS sequence"/>
</dbReference>
<dbReference type="PROSITE" id="PS50995">
    <property type="entry name" value="HTH_MARR_2"/>
    <property type="match status" value="1"/>
</dbReference>
<dbReference type="GO" id="GO:0006950">
    <property type="term" value="P:response to stress"/>
    <property type="evidence" value="ECO:0007669"/>
    <property type="project" value="TreeGrafter"/>
</dbReference>
<dbReference type="PANTHER" id="PTHR33164">
    <property type="entry name" value="TRANSCRIPTIONAL REGULATOR, MARR FAMILY"/>
    <property type="match status" value="1"/>
</dbReference>
<dbReference type="InterPro" id="IPR000835">
    <property type="entry name" value="HTH_MarR-typ"/>
</dbReference>
<gene>
    <name evidence="2" type="ORF">CCR94_13075</name>
</gene>
<evidence type="ECO:0000313" key="3">
    <source>
        <dbReference type="Proteomes" id="UP000239089"/>
    </source>
</evidence>
<proteinExistence type="predicted"/>
<comment type="caution">
    <text evidence="2">The sequence shown here is derived from an EMBL/GenBank/DDBJ whole genome shotgun (WGS) entry which is preliminary data.</text>
</comment>
<dbReference type="Gene3D" id="1.10.10.10">
    <property type="entry name" value="Winged helix-like DNA-binding domain superfamily/Winged helix DNA-binding domain"/>
    <property type="match status" value="1"/>
</dbReference>
<dbReference type="EMBL" id="NHSJ01000082">
    <property type="protein sequence ID" value="PPQ30248.1"/>
    <property type="molecule type" value="Genomic_DNA"/>
</dbReference>
<dbReference type="SUPFAM" id="SSF46785">
    <property type="entry name" value="Winged helix' DNA-binding domain"/>
    <property type="match status" value="1"/>
</dbReference>
<accession>A0A2S6N6L5</accession>
<dbReference type="InterPro" id="IPR039422">
    <property type="entry name" value="MarR/SlyA-like"/>
</dbReference>
<dbReference type="InterPro" id="IPR036390">
    <property type="entry name" value="WH_DNA-bd_sf"/>
</dbReference>
<dbReference type="GO" id="GO:0003700">
    <property type="term" value="F:DNA-binding transcription factor activity"/>
    <property type="evidence" value="ECO:0007669"/>
    <property type="project" value="InterPro"/>
</dbReference>
<organism evidence="2 3">
    <name type="scientific">Rhodoblastus sphagnicola</name>
    <dbReference type="NCBI Taxonomy" id="333368"/>
    <lineage>
        <taxon>Bacteria</taxon>
        <taxon>Pseudomonadati</taxon>
        <taxon>Pseudomonadota</taxon>
        <taxon>Alphaproteobacteria</taxon>
        <taxon>Hyphomicrobiales</taxon>
        <taxon>Rhodoblastaceae</taxon>
        <taxon>Rhodoblastus</taxon>
    </lineage>
</organism>
<reference evidence="2 3" key="1">
    <citation type="journal article" date="2018" name="Arch. Microbiol.">
        <title>New insights into the metabolic potential of the phototrophic purple bacterium Rhodopila globiformis DSM 161(T) from its draft genome sequence and evidence for a vanadium-dependent nitrogenase.</title>
        <authorList>
            <person name="Imhoff J.F."/>
            <person name="Rahn T."/>
            <person name="Kunzel S."/>
            <person name="Neulinger S.C."/>
        </authorList>
    </citation>
    <scope>NUCLEOTIDE SEQUENCE [LARGE SCALE GENOMIC DNA]</scope>
    <source>
        <strain evidence="2 3">DSM 16996</strain>
    </source>
</reference>
<dbReference type="PRINTS" id="PR00598">
    <property type="entry name" value="HTHMARR"/>
</dbReference>
<dbReference type="Pfam" id="PF12802">
    <property type="entry name" value="MarR_2"/>
    <property type="match status" value="1"/>
</dbReference>
<evidence type="ECO:0000313" key="2">
    <source>
        <dbReference type="EMBL" id="PPQ30248.1"/>
    </source>
</evidence>